<feature type="compositionally biased region" description="Basic and acidic residues" evidence="1">
    <location>
        <begin position="264"/>
        <end position="276"/>
    </location>
</feature>
<dbReference type="Proteomes" id="UP000813385">
    <property type="component" value="Unassembled WGS sequence"/>
</dbReference>
<feature type="compositionally biased region" description="Basic and acidic residues" evidence="1">
    <location>
        <begin position="528"/>
        <end position="539"/>
    </location>
</feature>
<protein>
    <recommendedName>
        <fullName evidence="4">Cell surface protein</fullName>
    </recommendedName>
</protein>
<feature type="compositionally biased region" description="Basic and acidic residues" evidence="1">
    <location>
        <begin position="1"/>
        <end position="15"/>
    </location>
</feature>
<reference evidence="2" key="1">
    <citation type="journal article" date="2021" name="Nat. Commun.">
        <title>Genetic determinants of endophytism in the Arabidopsis root mycobiome.</title>
        <authorList>
            <person name="Mesny F."/>
            <person name="Miyauchi S."/>
            <person name="Thiergart T."/>
            <person name="Pickel B."/>
            <person name="Atanasova L."/>
            <person name="Karlsson M."/>
            <person name="Huettel B."/>
            <person name="Barry K.W."/>
            <person name="Haridas S."/>
            <person name="Chen C."/>
            <person name="Bauer D."/>
            <person name="Andreopoulos W."/>
            <person name="Pangilinan J."/>
            <person name="LaButti K."/>
            <person name="Riley R."/>
            <person name="Lipzen A."/>
            <person name="Clum A."/>
            <person name="Drula E."/>
            <person name="Henrissat B."/>
            <person name="Kohler A."/>
            <person name="Grigoriev I.V."/>
            <person name="Martin F.M."/>
            <person name="Hacquard S."/>
        </authorList>
    </citation>
    <scope>NUCLEOTIDE SEQUENCE</scope>
    <source>
        <strain evidence="2">MPI-CAGE-AT-0016</strain>
    </source>
</reference>
<comment type="caution">
    <text evidence="2">The sequence shown here is derived from an EMBL/GenBank/DDBJ whole genome shotgun (WGS) entry which is preliminary data.</text>
</comment>
<gene>
    <name evidence="2" type="ORF">B0T11DRAFT_273205</name>
</gene>
<feature type="compositionally biased region" description="Low complexity" evidence="1">
    <location>
        <begin position="155"/>
        <end position="199"/>
    </location>
</feature>
<feature type="region of interest" description="Disordered" evidence="1">
    <location>
        <begin position="1"/>
        <end position="351"/>
    </location>
</feature>
<evidence type="ECO:0000313" key="3">
    <source>
        <dbReference type="Proteomes" id="UP000813385"/>
    </source>
</evidence>
<evidence type="ECO:0000256" key="1">
    <source>
        <dbReference type="SAM" id="MobiDB-lite"/>
    </source>
</evidence>
<feature type="compositionally biased region" description="Gly residues" evidence="1">
    <location>
        <begin position="407"/>
        <end position="416"/>
    </location>
</feature>
<feature type="compositionally biased region" description="Polar residues" evidence="1">
    <location>
        <begin position="551"/>
        <end position="565"/>
    </location>
</feature>
<feature type="region of interest" description="Disordered" evidence="1">
    <location>
        <begin position="437"/>
        <end position="575"/>
    </location>
</feature>
<feature type="compositionally biased region" description="Basic and acidic residues" evidence="1">
    <location>
        <begin position="297"/>
        <end position="332"/>
    </location>
</feature>
<keyword evidence="3" id="KW-1185">Reference proteome</keyword>
<feature type="compositionally biased region" description="Polar residues" evidence="1">
    <location>
        <begin position="90"/>
        <end position="108"/>
    </location>
</feature>
<name>A0A8K0XAE5_9PEZI</name>
<feature type="compositionally biased region" description="Basic and acidic residues" evidence="1">
    <location>
        <begin position="391"/>
        <end position="405"/>
    </location>
</feature>
<feature type="compositionally biased region" description="Polar residues" evidence="1">
    <location>
        <begin position="116"/>
        <end position="146"/>
    </location>
</feature>
<dbReference type="OrthoDB" id="2590867at2759"/>
<dbReference type="EMBL" id="JAGPXD010000001">
    <property type="protein sequence ID" value="KAH7376983.1"/>
    <property type="molecule type" value="Genomic_DNA"/>
</dbReference>
<feature type="compositionally biased region" description="Polar residues" evidence="1">
    <location>
        <begin position="457"/>
        <end position="482"/>
    </location>
</feature>
<feature type="region of interest" description="Disordered" evidence="1">
    <location>
        <begin position="368"/>
        <end position="416"/>
    </location>
</feature>
<accession>A0A8K0XAE5</accession>
<evidence type="ECO:0000313" key="2">
    <source>
        <dbReference type="EMBL" id="KAH7376983.1"/>
    </source>
</evidence>
<feature type="compositionally biased region" description="Low complexity" evidence="1">
    <location>
        <begin position="27"/>
        <end position="89"/>
    </location>
</feature>
<dbReference type="AlphaFoldDB" id="A0A8K0XAE5"/>
<feature type="compositionally biased region" description="Polar residues" evidence="1">
    <location>
        <begin position="237"/>
        <end position="248"/>
    </location>
</feature>
<feature type="compositionally biased region" description="Low complexity" evidence="1">
    <location>
        <begin position="220"/>
        <end position="235"/>
    </location>
</feature>
<sequence length="610" mass="61857">MGLRDKIKDALHGDKEDDAYGNTQTNSSTHPTGSHTTSGTHPTGTHGASTTHGTTGTHGVSGTHGTTGTHGASTTGTHGASGTHGLSGSNTTSHGLTGSNTASGTHGLTGTHRDGTSGTHGLSGTNPTSGTHGLSGSNTASGTHDLTGSHRDGVSGTHGLSGTHGSSGTHGLSDSNTTKTHGLTGTHGTSGTHGVSGTHNPPGSFPTDDFASQIDNRFAGTTTGTTTNTTTTGTGRDYQSGSHHNPLSSGVGHHHPTDSGVHFGDSRDNRLDDKHGATTTGNRQDAPYWGSMGQGDSHTKTTDALHRKDLPLRPNEHPETSSHIGTDRHDNLNRAPAASGGTYNTVAGAGSPDFDSSRMDNQNKHTLNAVGYQNNPSGIRGGSNLATDDGYDSRIRDRDLGRDTRGSGAGAGLTGAGLAGAGVAAGRGDDLHQRADADSRNMGLTPSDQYQAGGGVPQSSMLDPYQTGPNAGQTGHSSTLGNRTDPRFESDRSGLNTHTGTGAYGTSGTGYGASRTDGPHDSNVANKLDPRVDSDRDGRNALGGHQAGHVGNTSSHVGGNNTSGQGAFGMGPDHFGPGHSGAKVMHKCVGCGHDNDISQYFRKDATYRMG</sequence>
<feature type="compositionally biased region" description="Gly residues" evidence="1">
    <location>
        <begin position="502"/>
        <end position="511"/>
    </location>
</feature>
<evidence type="ECO:0008006" key="4">
    <source>
        <dbReference type="Google" id="ProtNLM"/>
    </source>
</evidence>
<proteinExistence type="predicted"/>
<organism evidence="2 3">
    <name type="scientific">Plectosphaerella cucumerina</name>
    <dbReference type="NCBI Taxonomy" id="40658"/>
    <lineage>
        <taxon>Eukaryota</taxon>
        <taxon>Fungi</taxon>
        <taxon>Dikarya</taxon>
        <taxon>Ascomycota</taxon>
        <taxon>Pezizomycotina</taxon>
        <taxon>Sordariomycetes</taxon>
        <taxon>Hypocreomycetidae</taxon>
        <taxon>Glomerellales</taxon>
        <taxon>Plectosphaerellaceae</taxon>
        <taxon>Plectosphaerella</taxon>
    </lineage>
</organism>